<accession>A0A7H0LGQ5</accession>
<keyword evidence="1" id="KW-0732">Signal</keyword>
<gene>
    <name evidence="2" type="ORF">H3Z74_19405</name>
</gene>
<keyword evidence="3" id="KW-1185">Reference proteome</keyword>
<evidence type="ECO:0000313" key="3">
    <source>
        <dbReference type="Proteomes" id="UP000516148"/>
    </source>
</evidence>
<organism evidence="2 3">
    <name type="scientific">Sphingomonas alpina</name>
    <dbReference type="NCBI Taxonomy" id="653931"/>
    <lineage>
        <taxon>Bacteria</taxon>
        <taxon>Pseudomonadati</taxon>
        <taxon>Pseudomonadota</taxon>
        <taxon>Alphaproteobacteria</taxon>
        <taxon>Sphingomonadales</taxon>
        <taxon>Sphingomonadaceae</taxon>
        <taxon>Sphingomonas</taxon>
    </lineage>
</organism>
<evidence type="ECO:0000313" key="2">
    <source>
        <dbReference type="EMBL" id="QNQ08858.1"/>
    </source>
</evidence>
<proteinExistence type="predicted"/>
<dbReference type="EMBL" id="CP061038">
    <property type="protein sequence ID" value="QNQ08858.1"/>
    <property type="molecule type" value="Genomic_DNA"/>
</dbReference>
<dbReference type="Proteomes" id="UP000516148">
    <property type="component" value="Chromosome"/>
</dbReference>
<dbReference type="RefSeq" id="WP_187761185.1">
    <property type="nucleotide sequence ID" value="NZ_CP061038.1"/>
</dbReference>
<name>A0A7H0LGQ5_9SPHN</name>
<evidence type="ECO:0000256" key="1">
    <source>
        <dbReference type="SAM" id="SignalP"/>
    </source>
</evidence>
<feature type="signal peptide" evidence="1">
    <location>
        <begin position="1"/>
        <end position="21"/>
    </location>
</feature>
<protein>
    <submittedName>
        <fullName evidence="2">Uncharacterized protein</fullName>
    </submittedName>
</protein>
<dbReference type="KEGG" id="spap:H3Z74_19405"/>
<dbReference type="AlphaFoldDB" id="A0A7H0LGQ5"/>
<sequence length="129" mass="14300">MPLKSVIAIMMAALMCGAAQGQRPRVDGTIIGPPSLDLRRNLAAAANDYLRDLPVVKGSEISDEIALPAARKMHAVCVRWRSSGRARDNPGFSPMFVTITGGWLAETAWRNDPRCRDPRLKYHPFPEMR</sequence>
<feature type="chain" id="PRO_5028804695" evidence="1">
    <location>
        <begin position="22"/>
        <end position="129"/>
    </location>
</feature>
<reference evidence="2 3" key="1">
    <citation type="submission" date="2020-09" db="EMBL/GenBank/DDBJ databases">
        <title>Sphingomonas sp., a new species isolated from pork steak.</title>
        <authorList>
            <person name="Heidler von Heilborn D."/>
        </authorList>
    </citation>
    <scope>NUCLEOTIDE SEQUENCE [LARGE SCALE GENOMIC DNA]</scope>
    <source>
        <strain evidence="3">S8-3T</strain>
    </source>
</reference>